<sequence>MEVDSGAAAQIRRGARLDAAAGHISGCASNFFDGGGGGVYGSGRVHFVEVESSFEVDADADACCGVPASPTFLARGEDVRRSIRGMTSIPMEGCVLLLSVEGALECGGRPTRM</sequence>
<reference evidence="1" key="1">
    <citation type="submission" date="2020-10" db="EMBL/GenBank/DDBJ databases">
        <authorList>
            <person name="Han B."/>
            <person name="Lu T."/>
            <person name="Zhao Q."/>
            <person name="Huang X."/>
            <person name="Zhao Y."/>
        </authorList>
    </citation>
    <scope>NUCLEOTIDE SEQUENCE</scope>
</reference>
<organism evidence="1 2">
    <name type="scientific">Miscanthus lutarioriparius</name>
    <dbReference type="NCBI Taxonomy" id="422564"/>
    <lineage>
        <taxon>Eukaryota</taxon>
        <taxon>Viridiplantae</taxon>
        <taxon>Streptophyta</taxon>
        <taxon>Embryophyta</taxon>
        <taxon>Tracheophyta</taxon>
        <taxon>Spermatophyta</taxon>
        <taxon>Magnoliopsida</taxon>
        <taxon>Liliopsida</taxon>
        <taxon>Poales</taxon>
        <taxon>Poaceae</taxon>
        <taxon>PACMAD clade</taxon>
        <taxon>Panicoideae</taxon>
        <taxon>Andropogonodae</taxon>
        <taxon>Andropogoneae</taxon>
        <taxon>Saccharinae</taxon>
        <taxon>Miscanthus</taxon>
    </lineage>
</organism>
<name>A0A811MH27_9POAL</name>
<accession>A0A811MH27</accession>
<dbReference type="EMBL" id="CAJGYO010000001">
    <property type="protein sequence ID" value="CAD6204424.1"/>
    <property type="molecule type" value="Genomic_DNA"/>
</dbReference>
<keyword evidence="2" id="KW-1185">Reference proteome</keyword>
<evidence type="ECO:0000313" key="2">
    <source>
        <dbReference type="Proteomes" id="UP000604825"/>
    </source>
</evidence>
<comment type="caution">
    <text evidence="1">The sequence shown here is derived from an EMBL/GenBank/DDBJ whole genome shotgun (WGS) entry which is preliminary data.</text>
</comment>
<gene>
    <name evidence="1" type="ORF">NCGR_LOCUS2418</name>
</gene>
<dbReference type="AlphaFoldDB" id="A0A811MH27"/>
<protein>
    <submittedName>
        <fullName evidence="1">Uncharacterized protein</fullName>
    </submittedName>
</protein>
<dbReference type="Proteomes" id="UP000604825">
    <property type="component" value="Unassembled WGS sequence"/>
</dbReference>
<evidence type="ECO:0000313" key="1">
    <source>
        <dbReference type="EMBL" id="CAD6204424.1"/>
    </source>
</evidence>
<proteinExistence type="predicted"/>